<accession>A0A428Z3L3</accession>
<feature type="domain" description="Chorismate-utilising enzyme C-terminal" evidence="3">
    <location>
        <begin position="189"/>
        <end position="443"/>
    </location>
</feature>
<dbReference type="Pfam" id="PF04715">
    <property type="entry name" value="Anth_synt_I_N"/>
    <property type="match status" value="1"/>
</dbReference>
<dbReference type="PRINTS" id="PR00095">
    <property type="entry name" value="ANTSNTHASEI"/>
</dbReference>
<dbReference type="AlphaFoldDB" id="A0A428Z3L3"/>
<dbReference type="InterPro" id="IPR019999">
    <property type="entry name" value="Anth_synth_I-like"/>
</dbReference>
<comment type="caution">
    <text evidence="5">The sequence shown here is derived from an EMBL/GenBank/DDBJ whole genome shotgun (WGS) entry which is preliminary data.</text>
</comment>
<dbReference type="GO" id="GO:0005737">
    <property type="term" value="C:cytoplasm"/>
    <property type="evidence" value="ECO:0007669"/>
    <property type="project" value="TreeGrafter"/>
</dbReference>
<reference evidence="5 6" key="1">
    <citation type="submission" date="2018-05" db="EMBL/GenBank/DDBJ databases">
        <title>Evolution of GPA BGCs.</title>
        <authorList>
            <person name="Waglechner N."/>
            <person name="Wright G.D."/>
        </authorList>
    </citation>
    <scope>NUCLEOTIDE SEQUENCE [LARGE SCALE GENOMIC DNA]</scope>
    <source>
        <strain evidence="5 6">A82846</strain>
    </source>
</reference>
<sequence>MLNNDRVNTGVINTAVTEVQVLRLGCAVPAEAAFDALYRDAPYAFWLDSASGARFSFMGAASRVMRAWPDRIELDGEVLAPGVFAWLADVLTERVEVPDVPFGFTLGWVGYLGYELKAECGGGRAFESVDPDAVLMYVDRTIVFEQDETYLVSTDHDWITETAALLAALPKPAPARPIVATEVRARHSRDKYIKMIEACQEAIRGGESYEVCLTNMVSAQADIDPWNAYRLLRKHSPAPHGAYLRLGDIAVLSSSPERFLRILPDGTVESRPIKGTRPRGATQAEDVALCQDLATNEKDRAENLMIVDLVRNDLGRHAVVGSVEVPAIFQVETYATVHQLVSTIRARLRPDVSLVHCVQSAFPGGSMTGAPKIRTMEIIDTLEEGPRGVYSGVLGYFSLSGHVDLSIVIRTLVVRQGEVSFGVGGAIIDPSDPGAEFDETVVKATAMLRVLGAEFPTE</sequence>
<evidence type="ECO:0000259" key="3">
    <source>
        <dbReference type="Pfam" id="PF00425"/>
    </source>
</evidence>
<dbReference type="Pfam" id="PF00425">
    <property type="entry name" value="Chorismate_bind"/>
    <property type="match status" value="1"/>
</dbReference>
<name>A0A428Z3L3_KIBAR</name>
<dbReference type="Gene3D" id="3.60.120.10">
    <property type="entry name" value="Anthranilate synthase"/>
    <property type="match status" value="1"/>
</dbReference>
<evidence type="ECO:0000256" key="1">
    <source>
        <dbReference type="ARBA" id="ARBA00013139"/>
    </source>
</evidence>
<organism evidence="5 6">
    <name type="scientific">Kibdelosporangium aridum</name>
    <dbReference type="NCBI Taxonomy" id="2030"/>
    <lineage>
        <taxon>Bacteria</taxon>
        <taxon>Bacillati</taxon>
        <taxon>Actinomycetota</taxon>
        <taxon>Actinomycetes</taxon>
        <taxon>Pseudonocardiales</taxon>
        <taxon>Pseudonocardiaceae</taxon>
        <taxon>Kibdelosporangium</taxon>
    </lineage>
</organism>
<dbReference type="OrthoDB" id="3518032at2"/>
<dbReference type="PANTHER" id="PTHR11236">
    <property type="entry name" value="AMINOBENZOATE/ANTHRANILATE SYNTHASE"/>
    <property type="match status" value="1"/>
</dbReference>
<evidence type="ECO:0000259" key="4">
    <source>
        <dbReference type="Pfam" id="PF04715"/>
    </source>
</evidence>
<proteinExistence type="predicted"/>
<dbReference type="NCBIfam" id="TIGR00553">
    <property type="entry name" value="pabB"/>
    <property type="match status" value="1"/>
</dbReference>
<dbReference type="SUPFAM" id="SSF56322">
    <property type="entry name" value="ADC synthase"/>
    <property type="match status" value="1"/>
</dbReference>
<dbReference type="Proteomes" id="UP000287547">
    <property type="component" value="Unassembled WGS sequence"/>
</dbReference>
<dbReference type="GO" id="GO:0009396">
    <property type="term" value="P:folic acid-containing compound biosynthetic process"/>
    <property type="evidence" value="ECO:0007669"/>
    <property type="project" value="InterPro"/>
</dbReference>
<dbReference type="GO" id="GO:0008153">
    <property type="term" value="P:4-aminobenzoate biosynthetic process"/>
    <property type="evidence" value="ECO:0007669"/>
    <property type="project" value="TreeGrafter"/>
</dbReference>
<dbReference type="GO" id="GO:0000162">
    <property type="term" value="P:L-tryptophan biosynthetic process"/>
    <property type="evidence" value="ECO:0007669"/>
    <property type="project" value="TreeGrafter"/>
</dbReference>
<gene>
    <name evidence="5" type="primary">pabB</name>
    <name evidence="5" type="ORF">DMH04_29650</name>
</gene>
<protein>
    <recommendedName>
        <fullName evidence="1">aminodeoxychorismate synthase</fullName>
        <ecNumber evidence="1">2.6.1.85</ecNumber>
    </recommendedName>
</protein>
<dbReference type="EMBL" id="QHKI01000028">
    <property type="protein sequence ID" value="RSM80696.1"/>
    <property type="molecule type" value="Genomic_DNA"/>
</dbReference>
<evidence type="ECO:0000256" key="2">
    <source>
        <dbReference type="ARBA" id="ARBA00022679"/>
    </source>
</evidence>
<dbReference type="InterPro" id="IPR005802">
    <property type="entry name" value="ADC_synth_comp_1"/>
</dbReference>
<evidence type="ECO:0000313" key="6">
    <source>
        <dbReference type="Proteomes" id="UP000287547"/>
    </source>
</evidence>
<dbReference type="InterPro" id="IPR005801">
    <property type="entry name" value="ADC_synthase"/>
</dbReference>
<dbReference type="InterPro" id="IPR015890">
    <property type="entry name" value="Chorismate_C"/>
</dbReference>
<feature type="domain" description="Anthranilate synthase component I N-terminal" evidence="4">
    <location>
        <begin position="32"/>
        <end position="148"/>
    </location>
</feature>
<dbReference type="PANTHER" id="PTHR11236:SF18">
    <property type="entry name" value="AMINODEOXYCHORISMATE SYNTHASE"/>
    <property type="match status" value="1"/>
</dbReference>
<evidence type="ECO:0000313" key="5">
    <source>
        <dbReference type="EMBL" id="RSM80696.1"/>
    </source>
</evidence>
<dbReference type="EC" id="2.6.1.85" evidence="1"/>
<keyword evidence="2" id="KW-0808">Transferase</keyword>
<dbReference type="InterPro" id="IPR006805">
    <property type="entry name" value="Anth_synth_I_N"/>
</dbReference>
<dbReference type="GO" id="GO:0046820">
    <property type="term" value="F:4-amino-4-deoxychorismate synthase activity"/>
    <property type="evidence" value="ECO:0007669"/>
    <property type="project" value="UniProtKB-EC"/>
</dbReference>